<dbReference type="EMBL" id="CADEBC010000598">
    <property type="protein sequence ID" value="CAB3258572.1"/>
    <property type="molecule type" value="Genomic_DNA"/>
</dbReference>
<organism evidence="1 2">
    <name type="scientific">Arctia plantaginis</name>
    <name type="common">Wood tiger moth</name>
    <name type="synonym">Phalaena plantaginis</name>
    <dbReference type="NCBI Taxonomy" id="874455"/>
    <lineage>
        <taxon>Eukaryota</taxon>
        <taxon>Metazoa</taxon>
        <taxon>Ecdysozoa</taxon>
        <taxon>Arthropoda</taxon>
        <taxon>Hexapoda</taxon>
        <taxon>Insecta</taxon>
        <taxon>Pterygota</taxon>
        <taxon>Neoptera</taxon>
        <taxon>Endopterygota</taxon>
        <taxon>Lepidoptera</taxon>
        <taxon>Glossata</taxon>
        <taxon>Ditrysia</taxon>
        <taxon>Noctuoidea</taxon>
        <taxon>Erebidae</taxon>
        <taxon>Arctiinae</taxon>
        <taxon>Arctia</taxon>
    </lineage>
</organism>
<accession>A0A8S1B7B6</accession>
<dbReference type="SUPFAM" id="SSF63829">
    <property type="entry name" value="Calcium-dependent phosphotriesterase"/>
    <property type="match status" value="1"/>
</dbReference>
<protein>
    <submittedName>
        <fullName evidence="1">Uncharacterized protein</fullName>
    </submittedName>
</protein>
<name>A0A8S1B7B6_ARCPL</name>
<comment type="caution">
    <text evidence="1">The sequence shown here is derived from an EMBL/GenBank/DDBJ whole genome shotgun (WGS) entry which is preliminary data.</text>
</comment>
<proteinExistence type="predicted"/>
<dbReference type="Proteomes" id="UP000494106">
    <property type="component" value="Unassembled WGS sequence"/>
</dbReference>
<keyword evidence="2" id="KW-1185">Reference proteome</keyword>
<dbReference type="OrthoDB" id="7180956at2759"/>
<evidence type="ECO:0000313" key="1">
    <source>
        <dbReference type="EMBL" id="CAB3258572.1"/>
    </source>
</evidence>
<gene>
    <name evidence="1" type="ORF">APLA_LOCUS16601</name>
</gene>
<dbReference type="AlphaFoldDB" id="A0A8S1B7B6"/>
<sequence length="463" mass="53678">MFFLVLLLLPVTDAGRLSRSDNGSELIMCDGVIFHDVYFDKELLFDGLGRPYNLMMHKFSGVLFFSHTIQNGSQVDFGIMACHIDKRNCRDIQGVPGGYAVAYDGGNDDIYFGGHDGIYKYNFLTKSAEFFAEEGKSIWAIFVRRNFYYIEYPTQKLYVYQDDNFVKVSEATDIEIDTFYISRHIDIYFANKTALYKVAKPDKQPIVLNDEIAVRQIAEDVYGDIYFCASDGMYVEEKPYHKVKKVASIDQAFGMTFDEKDQIIYSDKDAIYRLLPTKYNFLTKSAEFFAEEGKSIWAIFVRRNFYYIEYPTQKLYVYQDDNFVKVSEATDIEIDTFYISRHIDIYFANKTALYKVAKPDKQPIVLNDEIAVRQIAEDVYGDIYFCASDGMYVEEKPYHKVKKVASIDQAFGMTFDEKDQIIYSDKDAIYRLLPSKYSRLCLNAILNADAKKEEPRQSHILIS</sequence>
<reference evidence="1 2" key="1">
    <citation type="submission" date="2020-04" db="EMBL/GenBank/DDBJ databases">
        <authorList>
            <person name="Wallbank WR R."/>
            <person name="Pardo Diaz C."/>
            <person name="Kozak K."/>
            <person name="Martin S."/>
            <person name="Jiggins C."/>
            <person name="Moest M."/>
            <person name="Warren A I."/>
            <person name="Byers J.R.P. K."/>
            <person name="Montejo-Kovacevich G."/>
            <person name="Yen C E."/>
        </authorList>
    </citation>
    <scope>NUCLEOTIDE SEQUENCE [LARGE SCALE GENOMIC DNA]</scope>
</reference>
<evidence type="ECO:0000313" key="2">
    <source>
        <dbReference type="Proteomes" id="UP000494106"/>
    </source>
</evidence>